<keyword evidence="8" id="KW-1133">Transmembrane helix</keyword>
<keyword evidence="6 7" id="KW-0788">Thiol protease</keyword>
<dbReference type="EC" id="3.4.19.12" evidence="7"/>
<proteinExistence type="inferred from homology"/>
<dbReference type="Gene3D" id="3.90.70.10">
    <property type="entry name" value="Cysteine proteinases"/>
    <property type="match status" value="1"/>
</dbReference>
<evidence type="ECO:0000256" key="1">
    <source>
        <dbReference type="ARBA" id="ARBA00000707"/>
    </source>
</evidence>
<evidence type="ECO:0000256" key="7">
    <source>
        <dbReference type="RuleBase" id="RU366025"/>
    </source>
</evidence>
<dbReference type="RefSeq" id="XP_022255518.1">
    <property type="nucleotide sequence ID" value="XM_022399810.1"/>
</dbReference>
<dbReference type="PROSITE" id="PS50235">
    <property type="entry name" value="USP_3"/>
    <property type="match status" value="1"/>
</dbReference>
<evidence type="ECO:0000259" key="9">
    <source>
        <dbReference type="PROSITE" id="PS50235"/>
    </source>
</evidence>
<dbReference type="InterPro" id="IPR050164">
    <property type="entry name" value="Peptidase_C19"/>
</dbReference>
<accession>A0ABM1TI11</accession>
<dbReference type="InterPro" id="IPR001394">
    <property type="entry name" value="Peptidase_C19_UCH"/>
</dbReference>
<evidence type="ECO:0000256" key="6">
    <source>
        <dbReference type="ARBA" id="ARBA00022807"/>
    </source>
</evidence>
<gene>
    <name evidence="11 12" type="primary">LOC106471170</name>
</gene>
<feature type="domain" description="USP" evidence="9">
    <location>
        <begin position="41"/>
        <end position="406"/>
    </location>
</feature>
<evidence type="ECO:0000256" key="5">
    <source>
        <dbReference type="ARBA" id="ARBA00022801"/>
    </source>
</evidence>
<organism evidence="10 11">
    <name type="scientific">Limulus polyphemus</name>
    <name type="common">Atlantic horseshoe crab</name>
    <dbReference type="NCBI Taxonomy" id="6850"/>
    <lineage>
        <taxon>Eukaryota</taxon>
        <taxon>Metazoa</taxon>
        <taxon>Ecdysozoa</taxon>
        <taxon>Arthropoda</taxon>
        <taxon>Chelicerata</taxon>
        <taxon>Merostomata</taxon>
        <taxon>Xiphosura</taxon>
        <taxon>Limulidae</taxon>
        <taxon>Limulus</taxon>
    </lineage>
</organism>
<reference evidence="11 12" key="1">
    <citation type="submission" date="2025-05" db="UniProtKB">
        <authorList>
            <consortium name="RefSeq"/>
        </authorList>
    </citation>
    <scope>IDENTIFICATION</scope>
    <source>
        <tissue evidence="11 12">Muscle</tissue>
    </source>
</reference>
<dbReference type="PANTHER" id="PTHR24006">
    <property type="entry name" value="UBIQUITIN CARBOXYL-TERMINAL HYDROLASE"/>
    <property type="match status" value="1"/>
</dbReference>
<sequence>MDLQKPRFLIGGVLGAITLAGIYVLWGPTVAKKRNFRGYVPGLHNLGNSCFLNAVLQALSSCETLIRWLGHTASFPTDQTTSYLDKNKSLISVLLKTLLELNYYESTAWKQDTCSPADVIGALRSHHWIISSDEQDAHELFHVLTTTLEEEISQCHSIPSLLDVRALQYPVCFDVFDSISLPLPNSFWGHLRIQDCLQKFISTECIQDVDCKECNLRRKQKMLEDKSNASEKSQFTKRLMIGKLPDCLCFHLQRTIWLSDGMPTKRGDHIVFPEFLSMASYIYPYCQKYQSCNMKSKSRLVGGRTLESLKTHISPSTYVNSEKNPDTSLISLNGSGYSAQKNTYQLKSVIVHLGDVFSGHFLTYRRGPLHTSAYNRWFCVSDTLVREVPISEVLQSSVYMLFYERCQQRH</sequence>
<protein>
    <recommendedName>
        <fullName evidence="7">Ubiquitin carboxyl-terminal hydrolase</fullName>
        <ecNumber evidence="7">3.4.19.12</ecNumber>
    </recommendedName>
</protein>
<dbReference type="PROSITE" id="PS00973">
    <property type="entry name" value="USP_2"/>
    <property type="match status" value="1"/>
</dbReference>
<dbReference type="SUPFAM" id="SSF54001">
    <property type="entry name" value="Cysteine proteinases"/>
    <property type="match status" value="1"/>
</dbReference>
<dbReference type="PROSITE" id="PS00972">
    <property type="entry name" value="USP_1"/>
    <property type="match status" value="1"/>
</dbReference>
<dbReference type="InterPro" id="IPR018200">
    <property type="entry name" value="USP_CS"/>
</dbReference>
<dbReference type="InterPro" id="IPR028889">
    <property type="entry name" value="USP"/>
</dbReference>
<keyword evidence="10" id="KW-1185">Reference proteome</keyword>
<keyword evidence="8" id="KW-0472">Membrane</keyword>
<evidence type="ECO:0000313" key="10">
    <source>
        <dbReference type="Proteomes" id="UP000694941"/>
    </source>
</evidence>
<dbReference type="CDD" id="cd02662">
    <property type="entry name" value="Peptidase_C19F"/>
    <property type="match status" value="1"/>
</dbReference>
<evidence type="ECO:0000256" key="8">
    <source>
        <dbReference type="SAM" id="Phobius"/>
    </source>
</evidence>
<evidence type="ECO:0000313" key="12">
    <source>
        <dbReference type="RefSeq" id="XP_022255518.1"/>
    </source>
</evidence>
<dbReference type="GeneID" id="106471170"/>
<dbReference type="Pfam" id="PF00443">
    <property type="entry name" value="UCH"/>
    <property type="match status" value="1"/>
</dbReference>
<dbReference type="PANTHER" id="PTHR24006:SF888">
    <property type="entry name" value="UBIQUITIN CARBOXYL-TERMINAL HYDROLASE 30"/>
    <property type="match status" value="1"/>
</dbReference>
<keyword evidence="3 7" id="KW-0645">Protease</keyword>
<evidence type="ECO:0000313" key="11">
    <source>
        <dbReference type="RefSeq" id="XP_022255517.1"/>
    </source>
</evidence>
<comment type="catalytic activity">
    <reaction evidence="1 7">
        <text>Thiol-dependent hydrolysis of ester, thioester, amide, peptide and isopeptide bonds formed by the C-terminal Gly of ubiquitin (a 76-residue protein attached to proteins as an intracellular targeting signal).</text>
        <dbReference type="EC" id="3.4.19.12"/>
    </reaction>
</comment>
<name>A0ABM1TI11_LIMPO</name>
<feature type="transmembrane region" description="Helical" evidence="8">
    <location>
        <begin position="7"/>
        <end position="26"/>
    </location>
</feature>
<evidence type="ECO:0000256" key="3">
    <source>
        <dbReference type="ARBA" id="ARBA00022670"/>
    </source>
</evidence>
<dbReference type="RefSeq" id="XP_022255517.1">
    <property type="nucleotide sequence ID" value="XM_022399809.1"/>
</dbReference>
<evidence type="ECO:0000256" key="2">
    <source>
        <dbReference type="ARBA" id="ARBA00009085"/>
    </source>
</evidence>
<dbReference type="InterPro" id="IPR038765">
    <property type="entry name" value="Papain-like_cys_pep_sf"/>
</dbReference>
<comment type="similarity">
    <text evidence="2 7">Belongs to the peptidase C19 family.</text>
</comment>
<keyword evidence="4 7" id="KW-0833">Ubl conjugation pathway</keyword>
<evidence type="ECO:0000256" key="4">
    <source>
        <dbReference type="ARBA" id="ARBA00022786"/>
    </source>
</evidence>
<dbReference type="Proteomes" id="UP000694941">
    <property type="component" value="Unplaced"/>
</dbReference>
<keyword evidence="5 7" id="KW-0378">Hydrolase</keyword>
<keyword evidence="8" id="KW-0812">Transmembrane</keyword>